<evidence type="ECO:0000313" key="2">
    <source>
        <dbReference type="Proteomes" id="UP000494206"/>
    </source>
</evidence>
<name>A0A8S1F109_9PELO</name>
<dbReference type="EMBL" id="CADEPM010000006">
    <property type="protein sequence ID" value="CAB3407369.1"/>
    <property type="molecule type" value="Genomic_DNA"/>
</dbReference>
<gene>
    <name evidence="1" type="ORF">CBOVIS_LOCUS9309</name>
</gene>
<reference evidence="1 2" key="1">
    <citation type="submission" date="2020-04" db="EMBL/GenBank/DDBJ databases">
        <authorList>
            <person name="Laetsch R D."/>
            <person name="Stevens L."/>
            <person name="Kumar S."/>
            <person name="Blaxter L. M."/>
        </authorList>
    </citation>
    <scope>NUCLEOTIDE SEQUENCE [LARGE SCALE GENOMIC DNA]</scope>
</reference>
<dbReference type="Proteomes" id="UP000494206">
    <property type="component" value="Unassembled WGS sequence"/>
</dbReference>
<dbReference type="AlphaFoldDB" id="A0A8S1F109"/>
<comment type="caution">
    <text evidence="1">The sequence shown here is derived from an EMBL/GenBank/DDBJ whole genome shotgun (WGS) entry which is preliminary data.</text>
</comment>
<proteinExistence type="predicted"/>
<sequence>MATTTTQVGVIGGVLKADLGNDRRSYLTMAEFPIVTDKPISVVPFKFGRNLQLVKACHRLSGHAYAVPYEQLPCDSCTYDEETEVLLVHINDNLTTLRRIAVFLCVQADMADQEPQSAAYYDANGQPVFQCREHLAHRVFPHLNEITDEFGVKHLVTHGDVKTKLDLELPSHLRQFLRIETQP</sequence>
<organism evidence="1 2">
    <name type="scientific">Caenorhabditis bovis</name>
    <dbReference type="NCBI Taxonomy" id="2654633"/>
    <lineage>
        <taxon>Eukaryota</taxon>
        <taxon>Metazoa</taxon>
        <taxon>Ecdysozoa</taxon>
        <taxon>Nematoda</taxon>
        <taxon>Chromadorea</taxon>
        <taxon>Rhabditida</taxon>
        <taxon>Rhabditina</taxon>
        <taxon>Rhabditomorpha</taxon>
        <taxon>Rhabditoidea</taxon>
        <taxon>Rhabditidae</taxon>
        <taxon>Peloderinae</taxon>
        <taxon>Caenorhabditis</taxon>
    </lineage>
</organism>
<evidence type="ECO:0000313" key="1">
    <source>
        <dbReference type="EMBL" id="CAB3407369.1"/>
    </source>
</evidence>
<keyword evidence="2" id="KW-1185">Reference proteome</keyword>
<accession>A0A8S1F109</accession>
<protein>
    <submittedName>
        <fullName evidence="1">Uncharacterized protein</fullName>
    </submittedName>
</protein>